<evidence type="ECO:0000256" key="1">
    <source>
        <dbReference type="ARBA" id="ARBA00004141"/>
    </source>
</evidence>
<dbReference type="NCBIfam" id="TIGR01297">
    <property type="entry name" value="CDF"/>
    <property type="match status" value="1"/>
</dbReference>
<feature type="transmembrane region" description="Helical" evidence="10">
    <location>
        <begin position="149"/>
        <end position="173"/>
    </location>
</feature>
<evidence type="ECO:0000259" key="11">
    <source>
        <dbReference type="Pfam" id="PF01545"/>
    </source>
</evidence>
<keyword evidence="5" id="KW-0862">Zinc</keyword>
<evidence type="ECO:0000256" key="4">
    <source>
        <dbReference type="ARBA" id="ARBA00022692"/>
    </source>
</evidence>
<feature type="domain" description="Cation efflux protein cytoplasmic" evidence="12">
    <location>
        <begin position="246"/>
        <end position="319"/>
    </location>
</feature>
<dbReference type="Pfam" id="PF01545">
    <property type="entry name" value="Cation_efflux"/>
    <property type="match status" value="1"/>
</dbReference>
<accession>A0ABT1D0D7</accession>
<dbReference type="RefSeq" id="WP_252951981.1">
    <property type="nucleotide sequence ID" value="NZ_JAFIRR010000024.1"/>
</dbReference>
<dbReference type="InterPro" id="IPR027470">
    <property type="entry name" value="Cation_efflux_CTD"/>
</dbReference>
<comment type="subcellular location">
    <subcellularLocation>
        <location evidence="1">Membrane</location>
        <topology evidence="1">Multi-pass membrane protein</topology>
    </subcellularLocation>
</comment>
<dbReference type="InterPro" id="IPR027469">
    <property type="entry name" value="Cation_efflux_TMD_sf"/>
</dbReference>
<feature type="compositionally biased region" description="Basic residues" evidence="9">
    <location>
        <begin position="33"/>
        <end position="44"/>
    </location>
</feature>
<evidence type="ECO:0000256" key="8">
    <source>
        <dbReference type="ARBA" id="ARBA00023136"/>
    </source>
</evidence>
<gene>
    <name evidence="13" type="ORF">JYK14_04215</name>
</gene>
<dbReference type="InterPro" id="IPR002524">
    <property type="entry name" value="Cation_efflux"/>
</dbReference>
<feature type="region of interest" description="Disordered" evidence="9">
    <location>
        <begin position="1"/>
        <end position="47"/>
    </location>
</feature>
<dbReference type="SUPFAM" id="SSF160240">
    <property type="entry name" value="Cation efflux protein cytoplasmic domain-like"/>
    <property type="match status" value="1"/>
</dbReference>
<evidence type="ECO:0000256" key="5">
    <source>
        <dbReference type="ARBA" id="ARBA00022906"/>
    </source>
</evidence>
<keyword evidence="8 10" id="KW-0472">Membrane</keyword>
<evidence type="ECO:0000259" key="12">
    <source>
        <dbReference type="Pfam" id="PF16916"/>
    </source>
</evidence>
<proteinExistence type="inferred from homology"/>
<keyword evidence="4 10" id="KW-0812">Transmembrane</keyword>
<evidence type="ECO:0000313" key="13">
    <source>
        <dbReference type="EMBL" id="MCO6415381.1"/>
    </source>
</evidence>
<dbReference type="InterPro" id="IPR036837">
    <property type="entry name" value="Cation_efflux_CTD_sf"/>
</dbReference>
<evidence type="ECO:0000313" key="14">
    <source>
        <dbReference type="Proteomes" id="UP001523392"/>
    </source>
</evidence>
<dbReference type="Proteomes" id="UP001523392">
    <property type="component" value="Unassembled WGS sequence"/>
</dbReference>
<sequence>MPQDHAQGQDRHRDHHGHGHAGHDHASHDHTGRGHAHHGHHHHAAPGEEGFALGTALNLGFVLVEAAAGLAAGSMALLADAAHNLSDVLGLLLAWGAARLAQRAPAGRRTYGFRRGTILAALGNAVLLLVAVGAIGAEAVRRLWDPAPVAAGWMLWVAAAGILVNGGSALLFARGREADLNRRGAYLHLLADAGVSAGVVVGALVIGWTGWAWVDPLLGLAIAGVILAGTWGLLRESMDLAMDVVPPGIEPAAVEALLRAAPGVTEVHDLHIWALSTTETALTAHLVRPGCGPDDGFLAALETALRQRFGIAHATLQVETGDPSYPCRLAPAGTL</sequence>
<dbReference type="Pfam" id="PF16916">
    <property type="entry name" value="ZT_dimer"/>
    <property type="match status" value="1"/>
</dbReference>
<keyword evidence="7" id="KW-0406">Ion transport</keyword>
<evidence type="ECO:0000256" key="10">
    <source>
        <dbReference type="SAM" id="Phobius"/>
    </source>
</evidence>
<feature type="domain" description="Cation efflux protein transmembrane" evidence="11">
    <location>
        <begin position="54"/>
        <end position="238"/>
    </location>
</feature>
<feature type="transmembrane region" description="Helical" evidence="10">
    <location>
        <begin position="217"/>
        <end position="234"/>
    </location>
</feature>
<evidence type="ECO:0000256" key="2">
    <source>
        <dbReference type="ARBA" id="ARBA00008873"/>
    </source>
</evidence>
<dbReference type="InterPro" id="IPR050681">
    <property type="entry name" value="CDF/SLC30A"/>
</dbReference>
<comment type="similarity">
    <text evidence="2">Belongs to the cation diffusion facilitator (CDF) transporter (TC 2.A.4) family. SLC30A subfamily.</text>
</comment>
<evidence type="ECO:0000256" key="9">
    <source>
        <dbReference type="SAM" id="MobiDB-lite"/>
    </source>
</evidence>
<dbReference type="InterPro" id="IPR058533">
    <property type="entry name" value="Cation_efflux_TM"/>
</dbReference>
<organism evidence="13 14">
    <name type="scientific">Siccirubricoccus soli</name>
    <dbReference type="NCBI Taxonomy" id="2899147"/>
    <lineage>
        <taxon>Bacteria</taxon>
        <taxon>Pseudomonadati</taxon>
        <taxon>Pseudomonadota</taxon>
        <taxon>Alphaproteobacteria</taxon>
        <taxon>Acetobacterales</taxon>
        <taxon>Roseomonadaceae</taxon>
        <taxon>Siccirubricoccus</taxon>
    </lineage>
</organism>
<keyword evidence="14" id="KW-1185">Reference proteome</keyword>
<keyword evidence="6 10" id="KW-1133">Transmembrane helix</keyword>
<feature type="transmembrane region" description="Helical" evidence="10">
    <location>
        <begin position="118"/>
        <end position="137"/>
    </location>
</feature>
<reference evidence="13 14" key="1">
    <citation type="submission" date="2021-12" db="EMBL/GenBank/DDBJ databases">
        <title>Siccirubricoccus leaddurans sp. nov., a high concentration Zn2+ tolerance bacterium.</title>
        <authorList>
            <person name="Cao Y."/>
        </authorList>
    </citation>
    <scope>NUCLEOTIDE SEQUENCE [LARGE SCALE GENOMIC DNA]</scope>
    <source>
        <strain evidence="13 14">KC 17139</strain>
    </source>
</reference>
<keyword evidence="5" id="KW-0864">Zinc transport</keyword>
<dbReference type="PANTHER" id="PTHR11562">
    <property type="entry name" value="CATION EFFLUX PROTEIN/ ZINC TRANSPORTER"/>
    <property type="match status" value="1"/>
</dbReference>
<evidence type="ECO:0000256" key="6">
    <source>
        <dbReference type="ARBA" id="ARBA00022989"/>
    </source>
</evidence>
<evidence type="ECO:0000256" key="7">
    <source>
        <dbReference type="ARBA" id="ARBA00023065"/>
    </source>
</evidence>
<evidence type="ECO:0000256" key="3">
    <source>
        <dbReference type="ARBA" id="ARBA00022448"/>
    </source>
</evidence>
<dbReference type="SUPFAM" id="SSF161111">
    <property type="entry name" value="Cation efflux protein transmembrane domain-like"/>
    <property type="match status" value="1"/>
</dbReference>
<comment type="caution">
    <text evidence="13">The sequence shown here is derived from an EMBL/GenBank/DDBJ whole genome shotgun (WGS) entry which is preliminary data.</text>
</comment>
<name>A0ABT1D0D7_9PROT</name>
<dbReference type="EMBL" id="JAFIRR010000024">
    <property type="protein sequence ID" value="MCO6415381.1"/>
    <property type="molecule type" value="Genomic_DNA"/>
</dbReference>
<protein>
    <submittedName>
        <fullName evidence="13">Cation diffusion facilitator family transporter</fullName>
    </submittedName>
</protein>
<feature type="transmembrane region" description="Helical" evidence="10">
    <location>
        <begin position="185"/>
        <end position="211"/>
    </location>
</feature>
<dbReference type="Gene3D" id="1.20.1510.10">
    <property type="entry name" value="Cation efflux protein transmembrane domain"/>
    <property type="match status" value="1"/>
</dbReference>
<keyword evidence="3" id="KW-0813">Transport</keyword>
<feature type="compositionally biased region" description="Basic and acidic residues" evidence="9">
    <location>
        <begin position="21"/>
        <end position="32"/>
    </location>
</feature>
<dbReference type="PANTHER" id="PTHR11562:SF17">
    <property type="entry name" value="RE54080P-RELATED"/>
    <property type="match status" value="1"/>
</dbReference>